<dbReference type="GO" id="GO:0009055">
    <property type="term" value="F:electron transfer activity"/>
    <property type="evidence" value="ECO:0007669"/>
    <property type="project" value="InterPro"/>
</dbReference>
<dbReference type="InterPro" id="IPR014729">
    <property type="entry name" value="Rossmann-like_a/b/a_fold"/>
</dbReference>
<comment type="similarity">
    <text evidence="1">Belongs to the ETF beta-subunit/FixA family.</text>
</comment>
<proteinExistence type="inferred from homology"/>
<evidence type="ECO:0000256" key="3">
    <source>
        <dbReference type="ARBA" id="ARBA00022982"/>
    </source>
</evidence>
<evidence type="ECO:0000256" key="1">
    <source>
        <dbReference type="ARBA" id="ARBA00007557"/>
    </source>
</evidence>
<dbReference type="PIRSF" id="PIRSF000090">
    <property type="entry name" value="Beta-ETF"/>
    <property type="match status" value="1"/>
</dbReference>
<organism evidence="5">
    <name type="scientific">Thermomicrobium roseum</name>
    <dbReference type="NCBI Taxonomy" id="500"/>
    <lineage>
        <taxon>Bacteria</taxon>
        <taxon>Pseudomonadati</taxon>
        <taxon>Thermomicrobiota</taxon>
        <taxon>Thermomicrobia</taxon>
        <taxon>Thermomicrobiales</taxon>
        <taxon>Thermomicrobiaceae</taxon>
        <taxon>Thermomicrobium</taxon>
    </lineage>
</organism>
<accession>A0A7C2BF40</accession>
<name>A0A7C2BF40_THERO</name>
<reference evidence="5" key="1">
    <citation type="journal article" date="2020" name="mSystems">
        <title>Genome- and Community-Level Interaction Insights into Carbon Utilization and Element Cycling Functions of Hydrothermarchaeota in Hydrothermal Sediment.</title>
        <authorList>
            <person name="Zhou Z."/>
            <person name="Liu Y."/>
            <person name="Xu W."/>
            <person name="Pan J."/>
            <person name="Luo Z.H."/>
            <person name="Li M."/>
        </authorList>
    </citation>
    <scope>NUCLEOTIDE SEQUENCE [LARGE SCALE GENOMIC DNA]</scope>
    <source>
        <strain evidence="5">SpSt-222</strain>
    </source>
</reference>
<dbReference type="PANTHER" id="PTHR21294:SF8">
    <property type="entry name" value="ELECTRON TRANSFER FLAVOPROTEIN SUBUNIT BETA"/>
    <property type="match status" value="1"/>
</dbReference>
<dbReference type="SMART" id="SM00893">
    <property type="entry name" value="ETF"/>
    <property type="match status" value="1"/>
</dbReference>
<dbReference type="InterPro" id="IPR012255">
    <property type="entry name" value="ETF_b"/>
</dbReference>
<dbReference type="Pfam" id="PF01012">
    <property type="entry name" value="ETF"/>
    <property type="match status" value="1"/>
</dbReference>
<protein>
    <submittedName>
        <fullName evidence="5">Electron transfer flavoprotein subunit beta/FixA family protein</fullName>
    </submittedName>
</protein>
<dbReference type="SUPFAM" id="SSF52402">
    <property type="entry name" value="Adenine nucleotide alpha hydrolases-like"/>
    <property type="match status" value="1"/>
</dbReference>
<evidence type="ECO:0000313" key="5">
    <source>
        <dbReference type="EMBL" id="HEF64705.1"/>
    </source>
</evidence>
<dbReference type="Gene3D" id="3.40.50.620">
    <property type="entry name" value="HUPs"/>
    <property type="match status" value="1"/>
</dbReference>
<evidence type="ECO:0000259" key="4">
    <source>
        <dbReference type="SMART" id="SM00893"/>
    </source>
</evidence>
<dbReference type="AlphaFoldDB" id="A0A7C2BF40"/>
<evidence type="ECO:0000256" key="2">
    <source>
        <dbReference type="ARBA" id="ARBA00022448"/>
    </source>
</evidence>
<dbReference type="PANTHER" id="PTHR21294">
    <property type="entry name" value="ELECTRON TRANSFER FLAVOPROTEIN BETA-SUBUNIT"/>
    <property type="match status" value="1"/>
</dbReference>
<gene>
    <name evidence="5" type="ORF">ENP47_03745</name>
</gene>
<feature type="domain" description="Electron transfer flavoprotein alpha/beta-subunit N-terminal" evidence="4">
    <location>
        <begin position="23"/>
        <end position="216"/>
    </location>
</feature>
<dbReference type="InterPro" id="IPR014730">
    <property type="entry name" value="ETF_a/b_N"/>
</dbReference>
<comment type="caution">
    <text evidence="5">The sequence shown here is derived from an EMBL/GenBank/DDBJ whole genome shotgun (WGS) entry which is preliminary data.</text>
</comment>
<dbReference type="EMBL" id="DSJL01000007">
    <property type="protein sequence ID" value="HEF64705.1"/>
    <property type="molecule type" value="Genomic_DNA"/>
</dbReference>
<keyword evidence="2" id="KW-0813">Transport</keyword>
<sequence length="255" mass="27408">MTIVVVMEQVPDVVEELAIAPSGTDLDRDAVSYVVNEYDDHALEEALLLAEATGDEVVAVGIDTTGELDQALYTALAKGARRAIKLTGDFEGTWLSTRAAARLLVPVIQELEPRLVLTGVQAPDDLDGQLAPTLAALLGWPHASVVIGSQLVDGALQVRKELWGGMTMTLELELPAVLGVQAARQAPRYVPISRVRQVMREATIETRDVETSGDLAPAIMRLRFPEEAGQAEILTGSASEIADRIIELLRARGLL</sequence>
<keyword evidence="3" id="KW-0249">Electron transport</keyword>